<organism evidence="1 2">
    <name type="scientific">Enterocloster bolteae</name>
    <dbReference type="NCBI Taxonomy" id="208479"/>
    <lineage>
        <taxon>Bacteria</taxon>
        <taxon>Bacillati</taxon>
        <taxon>Bacillota</taxon>
        <taxon>Clostridia</taxon>
        <taxon>Lachnospirales</taxon>
        <taxon>Lachnospiraceae</taxon>
        <taxon>Enterocloster</taxon>
    </lineage>
</organism>
<dbReference type="AlphaFoldDB" id="A0A414AES1"/>
<evidence type="ECO:0000313" key="2">
    <source>
        <dbReference type="Proteomes" id="UP000283975"/>
    </source>
</evidence>
<sequence>MKKLTMVLMCCMVLVGCENKSQSTYESTMQVTDGAKAKETEKEIEQSPRNLYDTDELVVKTLGEVQFQIPSDWEKDVKENGEFTYYYDDKLMFSTQHSEIDFTNNELIEGAEGYVNGLKSGFDQCEEERIDMIDVSETEAIEFLAKVTVGKKNMDIKILTFCHSGNIYVFAFYVDAGSKKDYIAEYESFKESILIQDNNAEIIKESDGINELFEGFKQNIIDSAKNLGSTDIEKQMYYDNLIASLPYVRVLTEETWNNSDEFNKFLLAIGYFYTHYDTGTKGHEIGEQGFLIAEALMAQGNVDIEEAVLHIEELLSKSENDLSLSITNSEEIVEHVDKNSENTEPIQLITGMYVVGEDIPAGKYDIVGIEEGSVYVNSPSKSYGDIVSERIKPGETIYANVRLEDGCTVEVVLGGKIQLQPK</sequence>
<dbReference type="PROSITE" id="PS51257">
    <property type="entry name" value="PROKAR_LIPOPROTEIN"/>
    <property type="match status" value="1"/>
</dbReference>
<accession>A0A414AES1</accession>
<reference evidence="1 2" key="1">
    <citation type="submission" date="2018-08" db="EMBL/GenBank/DDBJ databases">
        <title>A genome reference for cultivated species of the human gut microbiota.</title>
        <authorList>
            <person name="Zou Y."/>
            <person name="Xue W."/>
            <person name="Luo G."/>
        </authorList>
    </citation>
    <scope>NUCLEOTIDE SEQUENCE [LARGE SCALE GENOMIC DNA]</scope>
    <source>
        <strain evidence="1 2">AM35-14</strain>
    </source>
</reference>
<protein>
    <submittedName>
        <fullName evidence="1">Uncharacterized protein</fullName>
    </submittedName>
</protein>
<proteinExistence type="predicted"/>
<dbReference type="Proteomes" id="UP000283975">
    <property type="component" value="Unassembled WGS sequence"/>
</dbReference>
<name>A0A414AES1_9FIRM</name>
<comment type="caution">
    <text evidence="1">The sequence shown here is derived from an EMBL/GenBank/DDBJ whole genome shotgun (WGS) entry which is preliminary data.</text>
</comment>
<gene>
    <name evidence="1" type="ORF">DW839_31845</name>
</gene>
<evidence type="ECO:0000313" key="1">
    <source>
        <dbReference type="EMBL" id="RHC45802.1"/>
    </source>
</evidence>
<dbReference type="EMBL" id="QSHZ01000069">
    <property type="protein sequence ID" value="RHC45802.1"/>
    <property type="molecule type" value="Genomic_DNA"/>
</dbReference>